<dbReference type="Pfam" id="PF13508">
    <property type="entry name" value="Acetyltransf_7"/>
    <property type="match status" value="1"/>
</dbReference>
<dbReference type="Proteomes" id="UP000611762">
    <property type="component" value="Unassembled WGS sequence"/>
</dbReference>
<evidence type="ECO:0000313" key="2">
    <source>
        <dbReference type="EMBL" id="MBC8541175.1"/>
    </source>
</evidence>
<dbReference type="Gene3D" id="3.40.630.30">
    <property type="match status" value="1"/>
</dbReference>
<dbReference type="GO" id="GO:0016747">
    <property type="term" value="F:acyltransferase activity, transferring groups other than amino-acyl groups"/>
    <property type="evidence" value="ECO:0007669"/>
    <property type="project" value="InterPro"/>
</dbReference>
<gene>
    <name evidence="2" type="ORF">H8698_09335</name>
</gene>
<dbReference type="AlphaFoldDB" id="A0A926HZH4"/>
<evidence type="ECO:0000259" key="1">
    <source>
        <dbReference type="PROSITE" id="PS51186"/>
    </source>
</evidence>
<keyword evidence="3" id="KW-1185">Reference proteome</keyword>
<dbReference type="RefSeq" id="WP_249313115.1">
    <property type="nucleotide sequence ID" value="NZ_JACRSU010000003.1"/>
</dbReference>
<protein>
    <submittedName>
        <fullName evidence="2">GNAT family N-acetyltransferase</fullName>
    </submittedName>
</protein>
<dbReference type="CDD" id="cd04301">
    <property type="entry name" value="NAT_SF"/>
    <property type="match status" value="1"/>
</dbReference>
<feature type="domain" description="N-acetyltransferase" evidence="1">
    <location>
        <begin position="9"/>
        <end position="156"/>
    </location>
</feature>
<reference evidence="2" key="1">
    <citation type="submission" date="2020-08" db="EMBL/GenBank/DDBJ databases">
        <title>Genome public.</title>
        <authorList>
            <person name="Liu C."/>
            <person name="Sun Q."/>
        </authorList>
    </citation>
    <scope>NUCLEOTIDE SEQUENCE</scope>
    <source>
        <strain evidence="2">H8</strain>
    </source>
</reference>
<comment type="caution">
    <text evidence="2">The sequence shown here is derived from an EMBL/GenBank/DDBJ whole genome shotgun (WGS) entry which is preliminary data.</text>
</comment>
<evidence type="ECO:0000313" key="3">
    <source>
        <dbReference type="Proteomes" id="UP000611762"/>
    </source>
</evidence>
<sequence length="156" mass="17724">MNNGKDAIFICLKDQPELLDKASHWFHSKWGVPLAEYRTSMKESLMQKSKIPRWYLVLNTKQEIVAGAGIIENDFHDRKDLTPNLCALFVEPEYRNNGIARSILDFARKDAGKAGFSTLYLITDHTTFYEKCGWSFLTMANDSSGPVRVYAAPTIT</sequence>
<dbReference type="EMBL" id="JACRSU010000003">
    <property type="protein sequence ID" value="MBC8541175.1"/>
    <property type="molecule type" value="Genomic_DNA"/>
</dbReference>
<dbReference type="PROSITE" id="PS51186">
    <property type="entry name" value="GNAT"/>
    <property type="match status" value="1"/>
</dbReference>
<name>A0A926HZH4_9FIRM</name>
<dbReference type="InterPro" id="IPR000182">
    <property type="entry name" value="GNAT_dom"/>
</dbReference>
<proteinExistence type="predicted"/>
<organism evidence="2 3">
    <name type="scientific">Congzhengia minquanensis</name>
    <dbReference type="NCBI Taxonomy" id="2763657"/>
    <lineage>
        <taxon>Bacteria</taxon>
        <taxon>Bacillati</taxon>
        <taxon>Bacillota</taxon>
        <taxon>Clostridia</taxon>
        <taxon>Eubacteriales</taxon>
        <taxon>Oscillospiraceae</taxon>
        <taxon>Congzhengia</taxon>
    </lineage>
</organism>
<dbReference type="InterPro" id="IPR016181">
    <property type="entry name" value="Acyl_CoA_acyltransferase"/>
</dbReference>
<dbReference type="SUPFAM" id="SSF55729">
    <property type="entry name" value="Acyl-CoA N-acyltransferases (Nat)"/>
    <property type="match status" value="1"/>
</dbReference>
<accession>A0A926HZH4</accession>